<gene>
    <name evidence="4" type="ORF">ACFPZI_32825</name>
</gene>
<feature type="region of interest" description="Disordered" evidence="2">
    <location>
        <begin position="1"/>
        <end position="26"/>
    </location>
</feature>
<dbReference type="RefSeq" id="WP_381370818.1">
    <property type="nucleotide sequence ID" value="NZ_JBHSOA010000100.1"/>
</dbReference>
<dbReference type="InterPro" id="IPR016162">
    <property type="entry name" value="Ald_DH_N"/>
</dbReference>
<dbReference type="EMBL" id="JBHSOA010000100">
    <property type="protein sequence ID" value="MFC5856381.1"/>
    <property type="molecule type" value="Genomic_DNA"/>
</dbReference>
<sequence length="113" mass="11782">MPVPRAGCRTVTGRSGPRPAPATATSCADDEELIALANSSRYGLSSSVWSTDGDHAASVGSRIHAGAVFTNTISATDPRLPTGGIKASGHGRELGRWGVRELSNLRTLRVRKA</sequence>
<comment type="caution">
    <text evidence="4">The sequence shown here is derived from an EMBL/GenBank/DDBJ whole genome shotgun (WGS) entry which is preliminary data.</text>
</comment>
<keyword evidence="1" id="KW-0560">Oxidoreductase</keyword>
<dbReference type="InterPro" id="IPR015590">
    <property type="entry name" value="Aldehyde_DH_dom"/>
</dbReference>
<dbReference type="Gene3D" id="3.40.605.10">
    <property type="entry name" value="Aldehyde Dehydrogenase, Chain A, domain 1"/>
    <property type="match status" value="1"/>
</dbReference>
<evidence type="ECO:0000313" key="5">
    <source>
        <dbReference type="Proteomes" id="UP001596180"/>
    </source>
</evidence>
<dbReference type="Gene3D" id="3.40.309.10">
    <property type="entry name" value="Aldehyde Dehydrogenase, Chain A, domain 2"/>
    <property type="match status" value="1"/>
</dbReference>
<proteinExistence type="predicted"/>
<evidence type="ECO:0000256" key="2">
    <source>
        <dbReference type="SAM" id="MobiDB-lite"/>
    </source>
</evidence>
<dbReference type="PANTHER" id="PTHR43217">
    <property type="entry name" value="SUCCINATE SEMIALDEHYDE DEHYDROGENASE [NAD(P)+] SAD"/>
    <property type="match status" value="1"/>
</dbReference>
<dbReference type="Pfam" id="PF00171">
    <property type="entry name" value="Aldedh"/>
    <property type="match status" value="1"/>
</dbReference>
<evidence type="ECO:0000259" key="3">
    <source>
        <dbReference type="Pfam" id="PF00171"/>
    </source>
</evidence>
<protein>
    <submittedName>
        <fullName evidence="4">Aldehyde dehydrogenase family protein</fullName>
    </submittedName>
</protein>
<dbReference type="InterPro" id="IPR016161">
    <property type="entry name" value="Ald_DH/histidinol_DH"/>
</dbReference>
<dbReference type="InterPro" id="IPR047110">
    <property type="entry name" value="GABD/Sad-like"/>
</dbReference>
<dbReference type="SUPFAM" id="SSF53720">
    <property type="entry name" value="ALDH-like"/>
    <property type="match status" value="1"/>
</dbReference>
<reference evidence="5" key="1">
    <citation type="journal article" date="2019" name="Int. J. Syst. Evol. Microbiol.">
        <title>The Global Catalogue of Microorganisms (GCM) 10K type strain sequencing project: providing services to taxonomists for standard genome sequencing and annotation.</title>
        <authorList>
            <consortium name="The Broad Institute Genomics Platform"/>
            <consortium name="The Broad Institute Genome Sequencing Center for Infectious Disease"/>
            <person name="Wu L."/>
            <person name="Ma J."/>
        </authorList>
    </citation>
    <scope>NUCLEOTIDE SEQUENCE [LARGE SCALE GENOMIC DNA]</scope>
    <source>
        <strain evidence="5">JCM 10411</strain>
    </source>
</reference>
<evidence type="ECO:0000313" key="4">
    <source>
        <dbReference type="EMBL" id="MFC5856381.1"/>
    </source>
</evidence>
<organism evidence="4 5">
    <name type="scientific">Streptomyces chlorus</name>
    <dbReference type="NCBI Taxonomy" id="887452"/>
    <lineage>
        <taxon>Bacteria</taxon>
        <taxon>Bacillati</taxon>
        <taxon>Actinomycetota</taxon>
        <taxon>Actinomycetes</taxon>
        <taxon>Kitasatosporales</taxon>
        <taxon>Streptomycetaceae</taxon>
        <taxon>Streptomyces</taxon>
    </lineage>
</organism>
<keyword evidence="5" id="KW-1185">Reference proteome</keyword>
<feature type="domain" description="Aldehyde dehydrogenase" evidence="3">
    <location>
        <begin position="25"/>
        <end position="107"/>
    </location>
</feature>
<dbReference type="PANTHER" id="PTHR43217:SF1">
    <property type="entry name" value="SUCCINATE SEMIALDEHYDE DEHYDROGENASE [NAD(P)+] SAD"/>
    <property type="match status" value="1"/>
</dbReference>
<accession>A0ABW1E6I2</accession>
<evidence type="ECO:0000256" key="1">
    <source>
        <dbReference type="ARBA" id="ARBA00023002"/>
    </source>
</evidence>
<dbReference type="InterPro" id="IPR016163">
    <property type="entry name" value="Ald_DH_C"/>
</dbReference>
<dbReference type="Proteomes" id="UP001596180">
    <property type="component" value="Unassembled WGS sequence"/>
</dbReference>
<name>A0ABW1E6I2_9ACTN</name>